<proteinExistence type="predicted"/>
<sequence>WPQDLPHIDIVRKNADAFFAFHAHAHRLVHLPTFMGALNFPPSDPSFPSTALLHAICGIGGIFRLFGHTYPREADVLRAAMETERQMVLAKACAEDDLVKGKRLLQALQALLIIAYWWWCHARWMEMYSISAKILRNCLPLGLHMSEAFHPLTHSEIISLIPPPTDPLDAEMRRNIFWLAYALERQSGCGNGWPLSLDDIDISQLLPLSSGGFSFGIPWPPAEQRQHPFTPDVLLTHPSGHTEGFELWVKGTILLSRVKNYNMRFRQRRARGDPEVAMPASNAPSGWSADRCGLIGRDADVRKTEGFVELDRIACAFEESFPIRLPQPLTQANLDQYLYTAALMPHVALMILHDPHAHIETMACFSSQRLLSSSRAIFRHLLTVLNTDINTVVLDQFAFFAWFMAGKTLTRFWQVAIRLNACDQVEIFRAEVQQIMHV</sequence>
<reference evidence="1" key="2">
    <citation type="journal article" date="2022" name="New Phytol.">
        <title>Evolutionary transition to the ectomycorrhizal habit in the genomes of a hyperdiverse lineage of mushroom-forming fungi.</title>
        <authorList>
            <person name="Looney B."/>
            <person name="Miyauchi S."/>
            <person name="Morin E."/>
            <person name="Drula E."/>
            <person name="Courty P.E."/>
            <person name="Kohler A."/>
            <person name="Kuo A."/>
            <person name="LaButti K."/>
            <person name="Pangilinan J."/>
            <person name="Lipzen A."/>
            <person name="Riley R."/>
            <person name="Andreopoulos W."/>
            <person name="He G."/>
            <person name="Johnson J."/>
            <person name="Nolan M."/>
            <person name="Tritt A."/>
            <person name="Barry K.W."/>
            <person name="Grigoriev I.V."/>
            <person name="Nagy L.G."/>
            <person name="Hibbett D."/>
            <person name="Henrissat B."/>
            <person name="Matheny P.B."/>
            <person name="Labbe J."/>
            <person name="Martin F.M."/>
        </authorList>
    </citation>
    <scope>NUCLEOTIDE SEQUENCE</scope>
    <source>
        <strain evidence="1">EC-137</strain>
    </source>
</reference>
<accession>A0ACB8Q8M4</accession>
<evidence type="ECO:0000313" key="2">
    <source>
        <dbReference type="Proteomes" id="UP000814128"/>
    </source>
</evidence>
<organism evidence="1 2">
    <name type="scientific">Vararia minispora EC-137</name>
    <dbReference type="NCBI Taxonomy" id="1314806"/>
    <lineage>
        <taxon>Eukaryota</taxon>
        <taxon>Fungi</taxon>
        <taxon>Dikarya</taxon>
        <taxon>Basidiomycota</taxon>
        <taxon>Agaricomycotina</taxon>
        <taxon>Agaricomycetes</taxon>
        <taxon>Russulales</taxon>
        <taxon>Lachnocladiaceae</taxon>
        <taxon>Vararia</taxon>
    </lineage>
</organism>
<keyword evidence="2" id="KW-1185">Reference proteome</keyword>
<comment type="caution">
    <text evidence="1">The sequence shown here is derived from an EMBL/GenBank/DDBJ whole genome shotgun (WGS) entry which is preliminary data.</text>
</comment>
<reference evidence="1" key="1">
    <citation type="submission" date="2021-02" db="EMBL/GenBank/DDBJ databases">
        <authorList>
            <consortium name="DOE Joint Genome Institute"/>
            <person name="Ahrendt S."/>
            <person name="Looney B.P."/>
            <person name="Miyauchi S."/>
            <person name="Morin E."/>
            <person name="Drula E."/>
            <person name="Courty P.E."/>
            <person name="Chicoki N."/>
            <person name="Fauchery L."/>
            <person name="Kohler A."/>
            <person name="Kuo A."/>
            <person name="Labutti K."/>
            <person name="Pangilinan J."/>
            <person name="Lipzen A."/>
            <person name="Riley R."/>
            <person name="Andreopoulos W."/>
            <person name="He G."/>
            <person name="Johnson J."/>
            <person name="Barry K.W."/>
            <person name="Grigoriev I.V."/>
            <person name="Nagy L."/>
            <person name="Hibbett D."/>
            <person name="Henrissat B."/>
            <person name="Matheny P.B."/>
            <person name="Labbe J."/>
            <person name="Martin F."/>
        </authorList>
    </citation>
    <scope>NUCLEOTIDE SEQUENCE</scope>
    <source>
        <strain evidence="1">EC-137</strain>
    </source>
</reference>
<evidence type="ECO:0000313" key="1">
    <source>
        <dbReference type="EMBL" id="KAI0028073.1"/>
    </source>
</evidence>
<feature type="non-terminal residue" evidence="1">
    <location>
        <position position="438"/>
    </location>
</feature>
<protein>
    <submittedName>
        <fullName evidence="1">Uncharacterized protein</fullName>
    </submittedName>
</protein>
<feature type="non-terminal residue" evidence="1">
    <location>
        <position position="1"/>
    </location>
</feature>
<name>A0ACB8Q8M4_9AGAM</name>
<gene>
    <name evidence="1" type="ORF">K488DRAFT_28114</name>
</gene>
<dbReference type="Proteomes" id="UP000814128">
    <property type="component" value="Unassembled WGS sequence"/>
</dbReference>
<dbReference type="EMBL" id="MU273796">
    <property type="protein sequence ID" value="KAI0028073.1"/>
    <property type="molecule type" value="Genomic_DNA"/>
</dbReference>